<evidence type="ECO:0000313" key="13">
    <source>
        <dbReference type="EMBL" id="CAK9134917.1"/>
    </source>
</evidence>
<evidence type="ECO:0000256" key="1">
    <source>
        <dbReference type="ARBA" id="ARBA00004370"/>
    </source>
</evidence>
<comment type="subcellular location">
    <subcellularLocation>
        <location evidence="1">Membrane</location>
    </subcellularLocation>
</comment>
<accession>A0ABC8QR94</accession>
<dbReference type="Pfam" id="PF03188">
    <property type="entry name" value="Cytochrom_B561"/>
    <property type="match status" value="1"/>
</dbReference>
<evidence type="ECO:0000256" key="3">
    <source>
        <dbReference type="ARBA" id="ARBA00022692"/>
    </source>
</evidence>
<feature type="binding site" description="axial binding residue" evidence="8">
    <location>
        <position position="211"/>
    </location>
    <ligand>
        <name>heme b</name>
        <dbReference type="ChEBI" id="CHEBI:60344"/>
        <label>1</label>
    </ligand>
    <ligandPart>
        <name>Fe</name>
        <dbReference type="ChEBI" id="CHEBI:18248"/>
    </ligandPart>
</feature>
<feature type="binding site" description="axial binding residue" evidence="8">
    <location>
        <position position="244"/>
    </location>
    <ligand>
        <name>heme b</name>
        <dbReference type="ChEBI" id="CHEBI:60344"/>
        <label>1</label>
    </ligand>
    <ligandPart>
        <name>Fe</name>
        <dbReference type="ChEBI" id="CHEBI:18248"/>
    </ligandPart>
</feature>
<dbReference type="AlphaFoldDB" id="A0ABC8QR94"/>
<dbReference type="Proteomes" id="UP001642360">
    <property type="component" value="Unassembled WGS sequence"/>
</dbReference>
<dbReference type="Gene3D" id="1.20.120.1770">
    <property type="match status" value="1"/>
</dbReference>
<dbReference type="SMART" id="SM00665">
    <property type="entry name" value="B561"/>
    <property type="match status" value="1"/>
</dbReference>
<feature type="transmembrane region" description="Helical" evidence="9">
    <location>
        <begin position="308"/>
        <end position="331"/>
    </location>
</feature>
<evidence type="ECO:0000256" key="7">
    <source>
        <dbReference type="ARBA" id="ARBA00023136"/>
    </source>
</evidence>
<keyword evidence="8" id="KW-0479">Metal-binding</keyword>
<feature type="domain" description="DOMON" evidence="11">
    <location>
        <begin position="56"/>
        <end position="167"/>
    </location>
</feature>
<comment type="caution">
    <text evidence="13">The sequence shown here is derived from an EMBL/GenBank/DDBJ whole genome shotgun (WGS) entry which is preliminary data.</text>
</comment>
<feature type="binding site" description="axial binding residue" evidence="8">
    <location>
        <position position="276"/>
    </location>
    <ligand>
        <name>heme b</name>
        <dbReference type="ChEBI" id="CHEBI:60344"/>
        <label>1</label>
    </ligand>
    <ligandPart>
        <name>Fe</name>
        <dbReference type="ChEBI" id="CHEBI:18248"/>
    </ligandPart>
</feature>
<feature type="chain" id="PRO_5044857734" description="Cytochrome b561 and DOMON domain-containing protein" evidence="10">
    <location>
        <begin position="24"/>
        <end position="366"/>
    </location>
</feature>
<keyword evidence="8" id="KW-0408">Iron</keyword>
<keyword evidence="4 10" id="KW-0732">Signal</keyword>
<protein>
    <recommendedName>
        <fullName evidence="15">Cytochrome b561 and DOMON domain-containing protein</fullName>
    </recommendedName>
</protein>
<feature type="transmembrane region" description="Helical" evidence="9">
    <location>
        <begin position="343"/>
        <end position="363"/>
    </location>
</feature>
<evidence type="ECO:0000313" key="14">
    <source>
        <dbReference type="Proteomes" id="UP001642360"/>
    </source>
</evidence>
<evidence type="ECO:0000256" key="5">
    <source>
        <dbReference type="ARBA" id="ARBA00022982"/>
    </source>
</evidence>
<evidence type="ECO:0000256" key="4">
    <source>
        <dbReference type="ARBA" id="ARBA00022729"/>
    </source>
</evidence>
<dbReference type="GO" id="GO:0016020">
    <property type="term" value="C:membrane"/>
    <property type="evidence" value="ECO:0007669"/>
    <property type="project" value="UniProtKB-SubCell"/>
</dbReference>
<keyword evidence="6 9" id="KW-1133">Transmembrane helix</keyword>
<evidence type="ECO:0008006" key="15">
    <source>
        <dbReference type="Google" id="ProtNLM"/>
    </source>
</evidence>
<dbReference type="InterPro" id="IPR005018">
    <property type="entry name" value="DOMON_domain"/>
</dbReference>
<dbReference type="PANTHER" id="PTHR23130">
    <property type="entry name" value="CYTOCHROME B561 AND DOMON DOMAIN-CONTAINING PROTEIN"/>
    <property type="match status" value="1"/>
</dbReference>
<dbReference type="Pfam" id="PF03351">
    <property type="entry name" value="DOMON"/>
    <property type="match status" value="1"/>
</dbReference>
<evidence type="ECO:0000256" key="9">
    <source>
        <dbReference type="SAM" id="Phobius"/>
    </source>
</evidence>
<dbReference type="InterPro" id="IPR045266">
    <property type="entry name" value="DOH_DOMON"/>
</dbReference>
<keyword evidence="5" id="KW-0249">Electron transport</keyword>
<keyword evidence="14" id="KW-1185">Reference proteome</keyword>
<evidence type="ECO:0000256" key="10">
    <source>
        <dbReference type="SAM" id="SignalP"/>
    </source>
</evidence>
<keyword evidence="3 9" id="KW-0812">Transmembrane</keyword>
<organism evidence="13 14">
    <name type="scientific">Ilex paraguariensis</name>
    <name type="common">yerba mate</name>
    <dbReference type="NCBI Taxonomy" id="185542"/>
    <lineage>
        <taxon>Eukaryota</taxon>
        <taxon>Viridiplantae</taxon>
        <taxon>Streptophyta</taxon>
        <taxon>Embryophyta</taxon>
        <taxon>Tracheophyta</taxon>
        <taxon>Spermatophyta</taxon>
        <taxon>Magnoliopsida</taxon>
        <taxon>eudicotyledons</taxon>
        <taxon>Gunneridae</taxon>
        <taxon>Pentapetalae</taxon>
        <taxon>asterids</taxon>
        <taxon>campanulids</taxon>
        <taxon>Aquifoliales</taxon>
        <taxon>Aquifoliaceae</taxon>
        <taxon>Ilex</taxon>
    </lineage>
</organism>
<dbReference type="PROSITE" id="PS50836">
    <property type="entry name" value="DOMON"/>
    <property type="match status" value="1"/>
</dbReference>
<dbReference type="PANTHER" id="PTHR23130:SF171">
    <property type="entry name" value="OS01G0895300 PROTEIN"/>
    <property type="match status" value="1"/>
</dbReference>
<dbReference type="CDD" id="cd09631">
    <property type="entry name" value="DOMON_DOH"/>
    <property type="match status" value="1"/>
</dbReference>
<dbReference type="SMART" id="SM00664">
    <property type="entry name" value="DoH"/>
    <property type="match status" value="1"/>
</dbReference>
<feature type="transmembrane region" description="Helical" evidence="9">
    <location>
        <begin position="278"/>
        <end position="296"/>
    </location>
</feature>
<gene>
    <name evidence="13" type="ORF">ILEXP_LOCUS1843</name>
</gene>
<proteinExistence type="predicted"/>
<feature type="transmembrane region" description="Helical" evidence="9">
    <location>
        <begin position="245"/>
        <end position="266"/>
    </location>
</feature>
<keyword evidence="7 9" id="KW-0472">Membrane</keyword>
<dbReference type="CDD" id="cd08760">
    <property type="entry name" value="Cyt_b561_FRRS1_like"/>
    <property type="match status" value="1"/>
</dbReference>
<evidence type="ECO:0000259" key="11">
    <source>
        <dbReference type="PROSITE" id="PS50836"/>
    </source>
</evidence>
<dbReference type="SUPFAM" id="SSF49344">
    <property type="entry name" value="CBD9-like"/>
    <property type="match status" value="1"/>
</dbReference>
<dbReference type="PIRSF" id="PIRSF037471">
    <property type="entry name" value="UCP037471"/>
    <property type="match status" value="1"/>
</dbReference>
<evidence type="ECO:0000259" key="12">
    <source>
        <dbReference type="PROSITE" id="PS50939"/>
    </source>
</evidence>
<reference evidence="13 14" key="1">
    <citation type="submission" date="2024-02" db="EMBL/GenBank/DDBJ databases">
        <authorList>
            <person name="Vignale AGUSTIN F."/>
            <person name="Sosa J E."/>
            <person name="Modenutti C."/>
        </authorList>
    </citation>
    <scope>NUCLEOTIDE SEQUENCE [LARGE SCALE GENOMIC DNA]</scope>
</reference>
<evidence type="ECO:0000256" key="2">
    <source>
        <dbReference type="ARBA" id="ARBA00022448"/>
    </source>
</evidence>
<evidence type="ECO:0000256" key="6">
    <source>
        <dbReference type="ARBA" id="ARBA00022989"/>
    </source>
</evidence>
<name>A0ABC8QR94_9AQUA</name>
<keyword evidence="2" id="KW-0813">Transport</keyword>
<feature type="domain" description="Cytochrome b561" evidence="12">
    <location>
        <begin position="174"/>
        <end position="366"/>
    </location>
</feature>
<dbReference type="EMBL" id="CAUOFW020000669">
    <property type="protein sequence ID" value="CAK9134917.1"/>
    <property type="molecule type" value="Genomic_DNA"/>
</dbReference>
<dbReference type="InterPro" id="IPR006593">
    <property type="entry name" value="Cyt_b561/ferric_Rdtase_TM"/>
</dbReference>
<feature type="transmembrane region" description="Helical" evidence="9">
    <location>
        <begin position="212"/>
        <end position="233"/>
    </location>
</feature>
<feature type="signal peptide" evidence="10">
    <location>
        <begin position="1"/>
        <end position="23"/>
    </location>
</feature>
<dbReference type="PROSITE" id="PS50939">
    <property type="entry name" value="CYTOCHROME_B561"/>
    <property type="match status" value="1"/>
</dbReference>
<evidence type="ECO:0000256" key="8">
    <source>
        <dbReference type="PIRSR" id="PIRSR037471-1"/>
    </source>
</evidence>
<feature type="binding site" description="axial binding residue" evidence="8">
    <location>
        <position position="312"/>
    </location>
    <ligand>
        <name>heme b</name>
        <dbReference type="ChEBI" id="CHEBI:60344"/>
        <label>1</label>
    </ligand>
    <ligandPart>
        <name>Fe</name>
        <dbReference type="ChEBI" id="CHEBI:18248"/>
    </ligandPart>
</feature>
<sequence>MKASLMSLAFSFLLFGLPLNVNSQSDSCTSTLNPNLIGQLPFDPTSFHCRAVWGAQGYILRYSQTAPTVWSFVVSAPNTNSYVAMGFSPDGNMVGSSAVVGWAADNGVAMMKRYYLGGQSTNLVVPDQTKLQFAGNSSSIITASSTIYMAFQLNTSQPETRLIYAVGPTGILPSPPGFRLTQHSQEISTSINYATGQSQQQSPYASLKRTHGILNMLGWGILLAMGAMAARYLKQWDPIWFYSHTLFQSFGFILGVAGIICGFVLNDRLQSNVNKHKGLGIFILILGCLQVMAFLARPEKESKVRKYWNWYHYSTGRILIFLAAVNVFYGIHLGNAGSGWNAGYAVALVVLFIVAVILELRLWMRK</sequence>
<dbReference type="InterPro" id="IPR017214">
    <property type="entry name" value="UCP037471"/>
</dbReference>